<evidence type="ECO:0000313" key="2">
    <source>
        <dbReference type="Proteomes" id="UP001162880"/>
    </source>
</evidence>
<dbReference type="RefSeq" id="WP_243995692.1">
    <property type="nucleotide sequence ID" value="NZ_JALHLE010000030.1"/>
</dbReference>
<protein>
    <recommendedName>
        <fullName evidence="3">SnoaL-like domain-containing protein</fullName>
    </recommendedName>
</protein>
<proteinExistence type="predicted"/>
<reference evidence="1" key="1">
    <citation type="submission" date="2022-03" db="EMBL/GenBank/DDBJ databases">
        <title>Identification of a novel bacterium isolated from mangrove sediments.</title>
        <authorList>
            <person name="Pan X."/>
        </authorList>
    </citation>
    <scope>NUCLEOTIDE SEQUENCE</scope>
    <source>
        <strain evidence="1">B2580</strain>
    </source>
</reference>
<dbReference type="EMBL" id="JALHLE010000030">
    <property type="protein sequence ID" value="MCJ2180259.1"/>
    <property type="molecule type" value="Genomic_DNA"/>
</dbReference>
<accession>A0ABT0B5D9</accession>
<name>A0ABT0B5D9_9SPHN</name>
<dbReference type="Proteomes" id="UP001162880">
    <property type="component" value="Unassembled WGS sequence"/>
</dbReference>
<gene>
    <name evidence="1" type="ORF">MTR64_16930</name>
</gene>
<organism evidence="1 2">
    <name type="scientific">Novosphingobium album</name>
    <name type="common">ex Hu et al. 2023</name>
    <dbReference type="NCBI Taxonomy" id="2930093"/>
    <lineage>
        <taxon>Bacteria</taxon>
        <taxon>Pseudomonadati</taxon>
        <taxon>Pseudomonadota</taxon>
        <taxon>Alphaproteobacteria</taxon>
        <taxon>Sphingomonadales</taxon>
        <taxon>Sphingomonadaceae</taxon>
        <taxon>Novosphingobium</taxon>
    </lineage>
</organism>
<comment type="caution">
    <text evidence="1">The sequence shown here is derived from an EMBL/GenBank/DDBJ whole genome shotgun (WGS) entry which is preliminary data.</text>
</comment>
<evidence type="ECO:0008006" key="3">
    <source>
        <dbReference type="Google" id="ProtNLM"/>
    </source>
</evidence>
<keyword evidence="2" id="KW-1185">Reference proteome</keyword>
<sequence>MADKVFKEIEDVIADYTGLSRKVLEIALLMKNNMIASREPDYSPEIWERIEDYVSPDEFERIGIFKESMDYKKYIDFNAKWAPTADWEGSFKRVTECGHLVFLELEERVTAEGATNIVNTLMVYDFNSAGKVRHLDVYMQEAPKDAVHPAYA</sequence>
<evidence type="ECO:0000313" key="1">
    <source>
        <dbReference type="EMBL" id="MCJ2180259.1"/>
    </source>
</evidence>